<dbReference type="OrthoDB" id="364513at2759"/>
<evidence type="ECO:0000313" key="12">
    <source>
        <dbReference type="EMBL" id="KAB7498819.1"/>
    </source>
</evidence>
<protein>
    <recommendedName>
        <fullName evidence="9 10">General transcription factor IIH subunit 4</fullName>
    </recommendedName>
</protein>
<dbReference type="PANTHER" id="PTHR13152:SF0">
    <property type="entry name" value="GENERAL TRANSCRIPTION FACTOR IIH SUBUNIT 4"/>
    <property type="match status" value="1"/>
</dbReference>
<feature type="domain" description="Transcription factor Tfb2 C-terminal" evidence="11">
    <location>
        <begin position="89"/>
        <end position="156"/>
    </location>
</feature>
<keyword evidence="3 10" id="KW-0227">DNA damage</keyword>
<evidence type="ECO:0000256" key="4">
    <source>
        <dbReference type="ARBA" id="ARBA00023015"/>
    </source>
</evidence>
<organism evidence="12 13">
    <name type="scientific">Armadillidium nasatum</name>
    <dbReference type="NCBI Taxonomy" id="96803"/>
    <lineage>
        <taxon>Eukaryota</taxon>
        <taxon>Metazoa</taxon>
        <taxon>Ecdysozoa</taxon>
        <taxon>Arthropoda</taxon>
        <taxon>Crustacea</taxon>
        <taxon>Multicrustacea</taxon>
        <taxon>Malacostraca</taxon>
        <taxon>Eumalacostraca</taxon>
        <taxon>Peracarida</taxon>
        <taxon>Isopoda</taxon>
        <taxon>Oniscidea</taxon>
        <taxon>Crinocheta</taxon>
        <taxon>Armadillidiidae</taxon>
        <taxon>Armadillidium</taxon>
    </lineage>
</organism>
<evidence type="ECO:0000256" key="2">
    <source>
        <dbReference type="ARBA" id="ARBA00007132"/>
    </source>
</evidence>
<evidence type="ECO:0000256" key="1">
    <source>
        <dbReference type="ARBA" id="ARBA00004123"/>
    </source>
</evidence>
<keyword evidence="5 10" id="KW-0804">Transcription</keyword>
<comment type="similarity">
    <text evidence="2 10">Belongs to the TFB2 family.</text>
</comment>
<dbReference type="FunFam" id="3.30.70.2610:FF:000001">
    <property type="entry name" value="General transcription factor IIH subunit 4"/>
    <property type="match status" value="1"/>
</dbReference>
<dbReference type="GO" id="GO:0000439">
    <property type="term" value="C:transcription factor TFIIH core complex"/>
    <property type="evidence" value="ECO:0007669"/>
    <property type="project" value="InterPro"/>
</dbReference>
<dbReference type="GO" id="GO:0005675">
    <property type="term" value="C:transcription factor TFIIH holo complex"/>
    <property type="evidence" value="ECO:0007669"/>
    <property type="project" value="TreeGrafter"/>
</dbReference>
<accession>A0A5N5SYN3</accession>
<dbReference type="GO" id="GO:0006289">
    <property type="term" value="P:nucleotide-excision repair"/>
    <property type="evidence" value="ECO:0007669"/>
    <property type="project" value="InterPro"/>
</dbReference>
<keyword evidence="13" id="KW-1185">Reference proteome</keyword>
<gene>
    <name evidence="12" type="primary">Gtf2h4</name>
    <name evidence="12" type="ORF">Anas_05353</name>
</gene>
<evidence type="ECO:0000313" key="13">
    <source>
        <dbReference type="Proteomes" id="UP000326759"/>
    </source>
</evidence>
<evidence type="ECO:0000256" key="3">
    <source>
        <dbReference type="ARBA" id="ARBA00022763"/>
    </source>
</evidence>
<keyword evidence="7 10" id="KW-0539">Nucleus</keyword>
<proteinExistence type="inferred from homology"/>
<evidence type="ECO:0000256" key="7">
    <source>
        <dbReference type="ARBA" id="ARBA00023242"/>
    </source>
</evidence>
<comment type="function">
    <text evidence="10">Component of the general transcription and DNA repair factor IIH (TFIIH) core complex which is involved in general and transcription-coupled nucleotide excision repair (NER) of damaged DNA.</text>
</comment>
<dbReference type="GO" id="GO:0003690">
    <property type="term" value="F:double-stranded DNA binding"/>
    <property type="evidence" value="ECO:0007669"/>
    <property type="project" value="TreeGrafter"/>
</dbReference>
<dbReference type="PANTHER" id="PTHR13152">
    <property type="entry name" value="TFIIH, POLYPEPTIDE 4"/>
    <property type="match status" value="1"/>
</dbReference>
<keyword evidence="4 10" id="KW-0805">Transcription regulation</keyword>
<comment type="subunit">
    <text evidence="8">Component of the 7-subunit TFIIH core complex composed of XPB/ERCC3, XPD/ERCC2, GTF2H1, GTF2H2, GTF2H3, GTF2H4 and GTF2H5, which is active in NER. The core complex associates with the 3-subunit CDK-activating kinase (CAK) module composed of CCNH/cyclin H, CDK7 and MNAT1 to form the 10-subunit holoenzyme (holo-TFIIH) active in transcription. Part of TBP-based Pol II pre-initiation complex (PIC), in which Pol II core assembles with general transcription factors and other specific initiation factors including GTF2E1, GTF2E2, GTF2F1, GTF2F2, TCEA1, ERCC2, ERCC3, GTF2H2, GTF2H3, GTF2H4, GTF2H5, GTF2A1, GTF2A2, GTF2B and TBP; this large multi-subunit PIC complex mediates DNA unwinding and targets Pol II core to the transcription start site where the first phosphodiester bond forms.</text>
</comment>
<evidence type="ECO:0000256" key="9">
    <source>
        <dbReference type="ARBA" id="ARBA00070130"/>
    </source>
</evidence>
<dbReference type="Pfam" id="PF03849">
    <property type="entry name" value="Tfb2"/>
    <property type="match status" value="1"/>
</dbReference>
<dbReference type="InterPro" id="IPR040662">
    <property type="entry name" value="Tfb2_C"/>
</dbReference>
<dbReference type="GO" id="GO:0001671">
    <property type="term" value="F:ATPase activator activity"/>
    <property type="evidence" value="ECO:0007669"/>
    <property type="project" value="InterPro"/>
</dbReference>
<sequence length="161" mass="18611">MNKEGNLVIETNYRVYAYTQSELQIALLSIFTDIECRFPNLVVASVSRTSVRRALIKGIGAEQIISYLRQHCHPQMLKQNPVIPRTVADQIKLWELERERLEFTEGVLYKDFMSVHDFSLLCNYAEGKGVLIFSDEKTRTMIVTKRGHPAIKSFWKDAQSK</sequence>
<dbReference type="Proteomes" id="UP000326759">
    <property type="component" value="Unassembled WGS sequence"/>
</dbReference>
<comment type="subcellular location">
    <subcellularLocation>
        <location evidence="1 10">Nucleus</location>
    </subcellularLocation>
</comment>
<evidence type="ECO:0000256" key="10">
    <source>
        <dbReference type="RuleBase" id="RU364024"/>
    </source>
</evidence>
<name>A0A5N5SYN3_9CRUS</name>
<evidence type="ECO:0000256" key="8">
    <source>
        <dbReference type="ARBA" id="ARBA00064576"/>
    </source>
</evidence>
<evidence type="ECO:0000256" key="5">
    <source>
        <dbReference type="ARBA" id="ARBA00023163"/>
    </source>
</evidence>
<dbReference type="GO" id="GO:0006366">
    <property type="term" value="P:transcription by RNA polymerase II"/>
    <property type="evidence" value="ECO:0007669"/>
    <property type="project" value="UniProtKB-ARBA"/>
</dbReference>
<dbReference type="EMBL" id="SEYY01018956">
    <property type="protein sequence ID" value="KAB7498819.1"/>
    <property type="molecule type" value="Genomic_DNA"/>
</dbReference>
<dbReference type="Gene3D" id="3.30.70.2610">
    <property type="match status" value="1"/>
</dbReference>
<keyword evidence="6 10" id="KW-0234">DNA repair</keyword>
<comment type="caution">
    <text evidence="12">The sequence shown here is derived from an EMBL/GenBank/DDBJ whole genome shotgun (WGS) entry which is preliminary data.</text>
</comment>
<dbReference type="Pfam" id="PF18307">
    <property type="entry name" value="Tfb2_C"/>
    <property type="match status" value="1"/>
</dbReference>
<dbReference type="InterPro" id="IPR004598">
    <property type="entry name" value="TFIIH_p52/Tfb2"/>
</dbReference>
<evidence type="ECO:0000256" key="6">
    <source>
        <dbReference type="ARBA" id="ARBA00023204"/>
    </source>
</evidence>
<dbReference type="AlphaFoldDB" id="A0A5N5SYN3"/>
<reference evidence="12 13" key="1">
    <citation type="journal article" date="2019" name="PLoS Biol.">
        <title>Sex chromosomes control vertical transmission of feminizing Wolbachia symbionts in an isopod.</title>
        <authorList>
            <person name="Becking T."/>
            <person name="Chebbi M.A."/>
            <person name="Giraud I."/>
            <person name="Moumen B."/>
            <person name="Laverre T."/>
            <person name="Caubet Y."/>
            <person name="Peccoud J."/>
            <person name="Gilbert C."/>
            <person name="Cordaux R."/>
        </authorList>
    </citation>
    <scope>NUCLEOTIDE SEQUENCE [LARGE SCALE GENOMIC DNA]</scope>
    <source>
        <strain evidence="12">ANa2</strain>
        <tissue evidence="12">Whole body excluding digestive tract and cuticle</tissue>
    </source>
</reference>
<evidence type="ECO:0000259" key="11">
    <source>
        <dbReference type="Pfam" id="PF18307"/>
    </source>
</evidence>